<dbReference type="SUPFAM" id="SSF53244">
    <property type="entry name" value="MurD-like peptide ligases, peptide-binding domain"/>
    <property type="match status" value="1"/>
</dbReference>
<dbReference type="GO" id="GO:0008360">
    <property type="term" value="P:regulation of cell shape"/>
    <property type="evidence" value="ECO:0007669"/>
    <property type="project" value="UniProtKB-KW"/>
</dbReference>
<dbReference type="GO" id="GO:0004326">
    <property type="term" value="F:tetrahydrofolylpolyglutamate synthase activity"/>
    <property type="evidence" value="ECO:0007669"/>
    <property type="project" value="InterPro"/>
</dbReference>
<dbReference type="SUPFAM" id="SSF63418">
    <property type="entry name" value="MurE/MurF N-terminal domain"/>
    <property type="match status" value="1"/>
</dbReference>
<dbReference type="InterPro" id="IPR013221">
    <property type="entry name" value="Mur_ligase_cen"/>
</dbReference>
<gene>
    <name evidence="15" type="ORF">HRU87_04210</name>
</gene>
<evidence type="ECO:0000256" key="8">
    <source>
        <dbReference type="ARBA" id="ARBA00022984"/>
    </source>
</evidence>
<evidence type="ECO:0000256" key="3">
    <source>
        <dbReference type="ARBA" id="ARBA00022598"/>
    </source>
</evidence>
<evidence type="ECO:0000256" key="5">
    <source>
        <dbReference type="ARBA" id="ARBA00022741"/>
    </source>
</evidence>
<dbReference type="Pfam" id="PF01225">
    <property type="entry name" value="Mur_ligase"/>
    <property type="match status" value="1"/>
</dbReference>
<comment type="subcellular location">
    <subcellularLocation>
        <location evidence="11">Cytoplasm</location>
    </subcellularLocation>
</comment>
<evidence type="ECO:0000313" key="15">
    <source>
        <dbReference type="EMBL" id="QKJ25389.1"/>
    </source>
</evidence>
<accession>A0A7D4Q474</accession>
<dbReference type="PROSITE" id="PS01011">
    <property type="entry name" value="FOLYLPOLYGLU_SYNT_1"/>
    <property type="match status" value="1"/>
</dbReference>
<dbReference type="PANTHER" id="PTHR23135:SF4">
    <property type="entry name" value="UDP-N-ACETYLMURAMOYL-L-ALANYL-D-GLUTAMATE--2,6-DIAMINOPIMELATE LIGASE MURE HOMOLOG, CHLOROPLASTIC"/>
    <property type="match status" value="1"/>
</dbReference>
<comment type="pathway">
    <text evidence="11">Cell wall biogenesis; peptidoglycan biosynthesis.</text>
</comment>
<proteinExistence type="inferred from homology"/>
<dbReference type="NCBIfam" id="TIGR01085">
    <property type="entry name" value="murE"/>
    <property type="match status" value="1"/>
</dbReference>
<dbReference type="Pfam" id="PF08245">
    <property type="entry name" value="Mur_ligase_M"/>
    <property type="match status" value="1"/>
</dbReference>
<keyword evidence="8 11" id="KW-0573">Peptidoglycan synthesis</keyword>
<keyword evidence="4 11" id="KW-0132">Cell division</keyword>
<keyword evidence="6" id="KW-0067">ATP-binding</keyword>
<feature type="domain" description="Mur ligase C-terminal" evidence="13">
    <location>
        <begin position="321"/>
        <end position="446"/>
    </location>
</feature>
<dbReference type="EMBL" id="CP054056">
    <property type="protein sequence ID" value="QKJ25389.1"/>
    <property type="molecule type" value="Genomic_DNA"/>
</dbReference>
<evidence type="ECO:0000256" key="2">
    <source>
        <dbReference type="ARBA" id="ARBA00022490"/>
    </source>
</evidence>
<organism evidence="15 16">
    <name type="scientific">Aquiluna borgnonia</name>
    <dbReference type="NCBI Taxonomy" id="2499157"/>
    <lineage>
        <taxon>Bacteria</taxon>
        <taxon>Bacillati</taxon>
        <taxon>Actinomycetota</taxon>
        <taxon>Actinomycetes</taxon>
        <taxon>Micrococcales</taxon>
        <taxon>Microbacteriaceae</taxon>
        <taxon>Luna cluster</taxon>
        <taxon>Luna-1 subcluster</taxon>
        <taxon>Aquiluna</taxon>
    </lineage>
</organism>
<keyword evidence="7 11" id="KW-0133">Cell shape</keyword>
<dbReference type="InterPro" id="IPR000713">
    <property type="entry name" value="Mur_ligase_N"/>
</dbReference>
<evidence type="ECO:0000256" key="6">
    <source>
        <dbReference type="ARBA" id="ARBA00022840"/>
    </source>
</evidence>
<protein>
    <submittedName>
        <fullName evidence="15">UDP-N-acetylmuramoyl-L-alanyl-D-glutamate--2, 6-diaminopimelate ligase</fullName>
    </submittedName>
</protein>
<keyword evidence="9 11" id="KW-0131">Cell cycle</keyword>
<dbReference type="InterPro" id="IPR035911">
    <property type="entry name" value="MurE/MurF_N"/>
</dbReference>
<dbReference type="InterPro" id="IPR018109">
    <property type="entry name" value="Folylpolyglutamate_synth_CS"/>
</dbReference>
<dbReference type="PANTHER" id="PTHR23135">
    <property type="entry name" value="MUR LIGASE FAMILY MEMBER"/>
    <property type="match status" value="1"/>
</dbReference>
<evidence type="ECO:0000313" key="16">
    <source>
        <dbReference type="Proteomes" id="UP000501003"/>
    </source>
</evidence>
<dbReference type="RefSeq" id="WP_173493686.1">
    <property type="nucleotide sequence ID" value="NZ_CP054056.1"/>
</dbReference>
<evidence type="ECO:0000259" key="13">
    <source>
        <dbReference type="Pfam" id="PF02875"/>
    </source>
</evidence>
<evidence type="ECO:0000259" key="14">
    <source>
        <dbReference type="Pfam" id="PF08245"/>
    </source>
</evidence>
<keyword evidence="5" id="KW-0547">Nucleotide-binding</keyword>
<dbReference type="GO" id="GO:0005524">
    <property type="term" value="F:ATP binding"/>
    <property type="evidence" value="ECO:0007669"/>
    <property type="project" value="UniProtKB-KW"/>
</dbReference>
<evidence type="ECO:0000256" key="9">
    <source>
        <dbReference type="ARBA" id="ARBA00023306"/>
    </source>
</evidence>
<feature type="domain" description="Mur ligase central" evidence="14">
    <location>
        <begin position="108"/>
        <end position="283"/>
    </location>
</feature>
<dbReference type="GO" id="GO:0071555">
    <property type="term" value="P:cell wall organization"/>
    <property type="evidence" value="ECO:0007669"/>
    <property type="project" value="UniProtKB-KW"/>
</dbReference>
<dbReference type="GO" id="GO:0005737">
    <property type="term" value="C:cytoplasm"/>
    <property type="evidence" value="ECO:0007669"/>
    <property type="project" value="UniProtKB-SubCell"/>
</dbReference>
<evidence type="ECO:0000259" key="12">
    <source>
        <dbReference type="Pfam" id="PF01225"/>
    </source>
</evidence>
<dbReference type="GO" id="GO:0051301">
    <property type="term" value="P:cell division"/>
    <property type="evidence" value="ECO:0007669"/>
    <property type="project" value="UniProtKB-KW"/>
</dbReference>
<dbReference type="Gene3D" id="3.40.1390.10">
    <property type="entry name" value="MurE/MurF, N-terminal domain"/>
    <property type="match status" value="1"/>
</dbReference>
<dbReference type="Gene3D" id="3.90.190.20">
    <property type="entry name" value="Mur ligase, C-terminal domain"/>
    <property type="match status" value="1"/>
</dbReference>
<reference evidence="15 16" key="1">
    <citation type="submission" date="2020-05" db="EMBL/GenBank/DDBJ databases">
        <title>Aquirufa sp. strain 15G-AUS-rot a new Aquirufa species.</title>
        <authorList>
            <person name="Pitt A."/>
            <person name="Hahn M.W."/>
        </authorList>
    </citation>
    <scope>NUCLEOTIDE SEQUENCE [LARGE SCALE GENOMIC DNA]</scope>
    <source>
        <strain evidence="15 16">15G-AUS-rot</strain>
    </source>
</reference>
<dbReference type="InterPro" id="IPR004101">
    <property type="entry name" value="Mur_ligase_C"/>
</dbReference>
<dbReference type="SUPFAM" id="SSF53623">
    <property type="entry name" value="MurD-like peptide ligases, catalytic domain"/>
    <property type="match status" value="1"/>
</dbReference>
<evidence type="ECO:0000256" key="11">
    <source>
        <dbReference type="RuleBase" id="RU004135"/>
    </source>
</evidence>
<dbReference type="InterPro" id="IPR036565">
    <property type="entry name" value="Mur-like_cat_sf"/>
</dbReference>
<keyword evidence="16" id="KW-1185">Reference proteome</keyword>
<evidence type="ECO:0000256" key="4">
    <source>
        <dbReference type="ARBA" id="ARBA00022618"/>
    </source>
</evidence>
<name>A0A7D4Q474_9MICO</name>
<dbReference type="InterPro" id="IPR036615">
    <property type="entry name" value="Mur_ligase_C_dom_sf"/>
</dbReference>
<keyword evidence="2" id="KW-0963">Cytoplasm</keyword>
<dbReference type="Pfam" id="PF02875">
    <property type="entry name" value="Mur_ligase_C"/>
    <property type="match status" value="1"/>
</dbReference>
<evidence type="ECO:0000256" key="10">
    <source>
        <dbReference type="ARBA" id="ARBA00023316"/>
    </source>
</evidence>
<sequence>MSLETSELARKFRLSSNYFHTLVSGVQLDSRLIVPGDLFIAAEGERSHGIEFLERARAAGAVAVLTDEHHVPTGDFPTLIHPNPKQVAGEIAGELYGTRTAGMRLFGVTGTNGKTSTVSYLQQILTQLQVSCGLSASTNRIVGNEIRGSELTTPEVTQLHKMLAEMRAAGQMAAVIEVSAQAMIRNRVDAILFETVGFTNLSRDHLDDFGSMDQYLVAKARLFTSEFAKSGVILNEDPYAAQLITMCQIPIVTIGEGGDYRYRFTGQQLSISGKQTGVFSFTGGALMAKNLVVAVVMLLEAGFDVDALSSAVSNANLNVSGRLQRVSEKKPAVFVDYAHTPAGVEAAVQEIASRYPSLTVVLGASGNRDQGKRAAMAEAGAKASTLIITDQHPRDEDPAAIRETLVSTAQKIMDSGRLFEISDPEAAIAKAIELTSEDSAVLWCGPGHLKYREISGTKVPFDAIEIARRAVERD</sequence>
<dbReference type="InterPro" id="IPR005761">
    <property type="entry name" value="UDP-N-AcMur-Glu-dNH2Pim_ligase"/>
</dbReference>
<feature type="domain" description="Mur ligase N-terminal catalytic" evidence="12">
    <location>
        <begin position="23"/>
        <end position="70"/>
    </location>
</feature>
<keyword evidence="10 11" id="KW-0961">Cell wall biogenesis/degradation</keyword>
<comment type="similarity">
    <text evidence="1">Belongs to the MurCDEF family. MurE subfamily.</text>
</comment>
<evidence type="ECO:0000256" key="7">
    <source>
        <dbReference type="ARBA" id="ARBA00022960"/>
    </source>
</evidence>
<dbReference type="KEGG" id="aqg:HRU87_04210"/>
<keyword evidence="3 15" id="KW-0436">Ligase</keyword>
<dbReference type="Gene3D" id="3.40.1190.10">
    <property type="entry name" value="Mur-like, catalytic domain"/>
    <property type="match status" value="1"/>
</dbReference>
<evidence type="ECO:0000256" key="1">
    <source>
        <dbReference type="ARBA" id="ARBA00005898"/>
    </source>
</evidence>
<dbReference type="UniPathway" id="UPA00219"/>
<dbReference type="GO" id="GO:0009252">
    <property type="term" value="P:peptidoglycan biosynthetic process"/>
    <property type="evidence" value="ECO:0007669"/>
    <property type="project" value="UniProtKB-UniPathway"/>
</dbReference>
<dbReference type="Proteomes" id="UP000501003">
    <property type="component" value="Chromosome"/>
</dbReference>
<dbReference type="AlphaFoldDB" id="A0A7D4Q474"/>